<dbReference type="GO" id="GO:0045892">
    <property type="term" value="P:negative regulation of DNA-templated transcription"/>
    <property type="evidence" value="ECO:0007669"/>
    <property type="project" value="InterPro"/>
</dbReference>
<dbReference type="InterPro" id="IPR007412">
    <property type="entry name" value="FlgM"/>
</dbReference>
<keyword evidence="9" id="KW-1185">Reference proteome</keyword>
<organism evidence="8 9">
    <name type="scientific">[Clostridium] polysaccharolyticum</name>
    <dbReference type="NCBI Taxonomy" id="29364"/>
    <lineage>
        <taxon>Bacteria</taxon>
        <taxon>Bacillati</taxon>
        <taxon>Bacillota</taxon>
        <taxon>Clostridia</taxon>
        <taxon>Lachnospirales</taxon>
        <taxon>Lachnospiraceae</taxon>
    </lineage>
</organism>
<dbReference type="EMBL" id="FOHN01000011">
    <property type="protein sequence ID" value="SET23122.1"/>
    <property type="molecule type" value="Genomic_DNA"/>
</dbReference>
<protein>
    <recommendedName>
        <fullName evidence="2">Negative regulator of flagellin synthesis</fullName>
    </recommendedName>
</protein>
<reference evidence="8 9" key="1">
    <citation type="submission" date="2016-10" db="EMBL/GenBank/DDBJ databases">
        <authorList>
            <person name="de Groot N.N."/>
        </authorList>
    </citation>
    <scope>NUCLEOTIDE SEQUENCE [LARGE SCALE GENOMIC DNA]</scope>
    <source>
        <strain evidence="8 9">DSM 1801</strain>
    </source>
</reference>
<evidence type="ECO:0000256" key="5">
    <source>
        <dbReference type="ARBA" id="ARBA00023015"/>
    </source>
</evidence>
<dbReference type="STRING" id="29364.SAMN04487772_11164"/>
<evidence type="ECO:0000256" key="4">
    <source>
        <dbReference type="ARBA" id="ARBA00022795"/>
    </source>
</evidence>
<sequence>MRINSVKQVEQIYQKTSAKSNVASARKTSSDRIEISNIGRDLQVAKKAVSEAEDIRWDKVNAIKKRMKSGTYNVTCEEVAEKMADSYFSTTV</sequence>
<keyword evidence="4" id="KW-1005">Bacterial flagellum biogenesis</keyword>
<evidence type="ECO:0000313" key="8">
    <source>
        <dbReference type="EMBL" id="SET23122.1"/>
    </source>
</evidence>
<dbReference type="InterPro" id="IPR031316">
    <property type="entry name" value="FlgM_C"/>
</dbReference>
<gene>
    <name evidence="8" type="ORF">SAMN04487772_11164</name>
</gene>
<dbReference type="OrthoDB" id="1767600at2"/>
<evidence type="ECO:0000256" key="1">
    <source>
        <dbReference type="ARBA" id="ARBA00005322"/>
    </source>
</evidence>
<dbReference type="AlphaFoldDB" id="A0A1I0CTI4"/>
<evidence type="ECO:0000256" key="3">
    <source>
        <dbReference type="ARBA" id="ARBA00022491"/>
    </source>
</evidence>
<dbReference type="Proteomes" id="UP000199800">
    <property type="component" value="Unassembled WGS sequence"/>
</dbReference>
<keyword evidence="5" id="KW-0805">Transcription regulation</keyword>
<keyword evidence="3" id="KW-0678">Repressor</keyword>
<evidence type="ECO:0000256" key="6">
    <source>
        <dbReference type="ARBA" id="ARBA00023163"/>
    </source>
</evidence>
<feature type="domain" description="Anti-sigma-28 factor FlgM C-terminal" evidence="7">
    <location>
        <begin position="31"/>
        <end position="84"/>
    </location>
</feature>
<dbReference type="RefSeq" id="WP_092477879.1">
    <property type="nucleotide sequence ID" value="NZ_FOHN01000011.1"/>
</dbReference>
<name>A0A1I0CTI4_9FIRM</name>
<proteinExistence type="inferred from homology"/>
<dbReference type="NCBIfam" id="TIGR03824">
    <property type="entry name" value="FlgM_jcvi"/>
    <property type="match status" value="1"/>
</dbReference>
<dbReference type="InterPro" id="IPR035890">
    <property type="entry name" value="Anti-sigma-28_factor_FlgM_sf"/>
</dbReference>
<dbReference type="GO" id="GO:0044781">
    <property type="term" value="P:bacterial-type flagellum organization"/>
    <property type="evidence" value="ECO:0007669"/>
    <property type="project" value="UniProtKB-KW"/>
</dbReference>
<accession>A0A1I0CTI4</accession>
<dbReference type="SUPFAM" id="SSF101498">
    <property type="entry name" value="Anti-sigma factor FlgM"/>
    <property type="match status" value="1"/>
</dbReference>
<dbReference type="Pfam" id="PF04316">
    <property type="entry name" value="FlgM"/>
    <property type="match status" value="1"/>
</dbReference>
<keyword evidence="6" id="KW-0804">Transcription</keyword>
<evidence type="ECO:0000313" key="9">
    <source>
        <dbReference type="Proteomes" id="UP000199800"/>
    </source>
</evidence>
<comment type="similarity">
    <text evidence="1">Belongs to the FlgM family.</text>
</comment>
<evidence type="ECO:0000259" key="7">
    <source>
        <dbReference type="Pfam" id="PF04316"/>
    </source>
</evidence>
<evidence type="ECO:0000256" key="2">
    <source>
        <dbReference type="ARBA" id="ARBA00017823"/>
    </source>
</evidence>